<proteinExistence type="predicted"/>
<evidence type="ECO:0000313" key="1">
    <source>
        <dbReference type="EMBL" id="KAJ8480178.1"/>
    </source>
</evidence>
<dbReference type="EMBL" id="JAQQAF010000006">
    <property type="protein sequence ID" value="KAJ8480178.1"/>
    <property type="molecule type" value="Genomic_DNA"/>
</dbReference>
<dbReference type="AlphaFoldDB" id="A0AAV8QY09"/>
<organism evidence="1 2">
    <name type="scientific">Ensete ventricosum</name>
    <name type="common">Abyssinian banana</name>
    <name type="synonym">Musa ensete</name>
    <dbReference type="NCBI Taxonomy" id="4639"/>
    <lineage>
        <taxon>Eukaryota</taxon>
        <taxon>Viridiplantae</taxon>
        <taxon>Streptophyta</taxon>
        <taxon>Embryophyta</taxon>
        <taxon>Tracheophyta</taxon>
        <taxon>Spermatophyta</taxon>
        <taxon>Magnoliopsida</taxon>
        <taxon>Liliopsida</taxon>
        <taxon>Zingiberales</taxon>
        <taxon>Musaceae</taxon>
        <taxon>Ensete</taxon>
    </lineage>
</organism>
<sequence>MAAAGDPRTRCLASDAEMRLAAISASGGRQRSELAIPEVDNVHIDPYFGPLLRLPSICHWAMNMDVVTVPAIFDTLQGR</sequence>
<name>A0AAV8QY09_ENSVE</name>
<protein>
    <submittedName>
        <fullName evidence="1">Uncharacterized protein</fullName>
    </submittedName>
</protein>
<dbReference type="Proteomes" id="UP001222027">
    <property type="component" value="Unassembled WGS sequence"/>
</dbReference>
<keyword evidence="2" id="KW-1185">Reference proteome</keyword>
<gene>
    <name evidence="1" type="ORF">OPV22_023905</name>
</gene>
<accession>A0AAV8QY09</accession>
<reference evidence="1 2" key="1">
    <citation type="submission" date="2022-12" db="EMBL/GenBank/DDBJ databases">
        <title>Chromosome-scale assembly of the Ensete ventricosum genome.</title>
        <authorList>
            <person name="Dussert Y."/>
            <person name="Stocks J."/>
            <person name="Wendawek A."/>
            <person name="Woldeyes F."/>
            <person name="Nichols R.A."/>
            <person name="Borrell J.S."/>
        </authorList>
    </citation>
    <scope>NUCLEOTIDE SEQUENCE [LARGE SCALE GENOMIC DNA]</scope>
    <source>
        <strain evidence="2">cv. Maze</strain>
        <tissue evidence="1">Seeds</tissue>
    </source>
</reference>
<comment type="caution">
    <text evidence="1">The sequence shown here is derived from an EMBL/GenBank/DDBJ whole genome shotgun (WGS) entry which is preliminary data.</text>
</comment>
<evidence type="ECO:0000313" key="2">
    <source>
        <dbReference type="Proteomes" id="UP001222027"/>
    </source>
</evidence>